<comment type="caution">
    <text evidence="1">The sequence shown here is derived from an EMBL/GenBank/DDBJ whole genome shotgun (WGS) entry which is preliminary data.</text>
</comment>
<protein>
    <submittedName>
        <fullName evidence="1">Uncharacterized protein</fullName>
    </submittedName>
</protein>
<reference evidence="2" key="1">
    <citation type="journal article" date="2019" name="Int. J. Syst. Evol. Microbiol.">
        <title>The Global Catalogue of Microorganisms (GCM) 10K type strain sequencing project: providing services to taxonomists for standard genome sequencing and annotation.</title>
        <authorList>
            <consortium name="The Broad Institute Genomics Platform"/>
            <consortium name="The Broad Institute Genome Sequencing Center for Infectious Disease"/>
            <person name="Wu L."/>
            <person name="Ma J."/>
        </authorList>
    </citation>
    <scope>NUCLEOTIDE SEQUENCE [LARGE SCALE GENOMIC DNA]</scope>
    <source>
        <strain evidence="2">CECT 7649</strain>
    </source>
</reference>
<dbReference type="EMBL" id="JBHTCG010000015">
    <property type="protein sequence ID" value="MFC7384938.1"/>
    <property type="molecule type" value="Genomic_DNA"/>
</dbReference>
<gene>
    <name evidence="1" type="ORF">ACFQSB_22190</name>
</gene>
<name>A0ABW2PB28_9ACTN</name>
<dbReference type="RefSeq" id="WP_380828799.1">
    <property type="nucleotide sequence ID" value="NZ_JBHTCG010000015.1"/>
</dbReference>
<evidence type="ECO:0000313" key="2">
    <source>
        <dbReference type="Proteomes" id="UP001596496"/>
    </source>
</evidence>
<organism evidence="1 2">
    <name type="scientific">Sphaerisporangium rhizosphaerae</name>
    <dbReference type="NCBI Taxonomy" id="2269375"/>
    <lineage>
        <taxon>Bacteria</taxon>
        <taxon>Bacillati</taxon>
        <taxon>Actinomycetota</taxon>
        <taxon>Actinomycetes</taxon>
        <taxon>Streptosporangiales</taxon>
        <taxon>Streptosporangiaceae</taxon>
        <taxon>Sphaerisporangium</taxon>
    </lineage>
</organism>
<accession>A0ABW2PB28</accession>
<sequence>MTFRVTLEKTLDTDITVWGADPVDGSIRSGVSGRTLAELFEEVEAVKHFVLDVPEDVPVSVEYVYEIPGVPRELFASYQEERAHLRRMAVEVATRLRQAGVTEDDSAMLLGLPGSRSGHLQRS</sequence>
<keyword evidence="2" id="KW-1185">Reference proteome</keyword>
<proteinExistence type="predicted"/>
<evidence type="ECO:0000313" key="1">
    <source>
        <dbReference type="EMBL" id="MFC7384938.1"/>
    </source>
</evidence>
<dbReference type="Proteomes" id="UP001596496">
    <property type="component" value="Unassembled WGS sequence"/>
</dbReference>